<evidence type="ECO:0000256" key="1">
    <source>
        <dbReference type="ARBA" id="ARBA00004651"/>
    </source>
</evidence>
<dbReference type="Pfam" id="PF02687">
    <property type="entry name" value="FtsX"/>
    <property type="match status" value="1"/>
</dbReference>
<organism evidence="10 11">
    <name type="scientific">Chitinophaga barathri</name>
    <dbReference type="NCBI Taxonomy" id="1647451"/>
    <lineage>
        <taxon>Bacteria</taxon>
        <taxon>Pseudomonadati</taxon>
        <taxon>Bacteroidota</taxon>
        <taxon>Chitinophagia</taxon>
        <taxon>Chitinophagales</taxon>
        <taxon>Chitinophagaceae</taxon>
        <taxon>Chitinophaga</taxon>
    </lineage>
</organism>
<evidence type="ECO:0000256" key="4">
    <source>
        <dbReference type="ARBA" id="ARBA00022989"/>
    </source>
</evidence>
<comment type="caution">
    <text evidence="10">The sequence shown here is derived from an EMBL/GenBank/DDBJ whole genome shotgun (WGS) entry which is preliminary data.</text>
</comment>
<feature type="domain" description="MacB-like periplasmic core" evidence="9">
    <location>
        <begin position="22"/>
        <end position="262"/>
    </location>
</feature>
<dbReference type="PANTHER" id="PTHR30572:SF4">
    <property type="entry name" value="ABC TRANSPORTER PERMEASE YTRF"/>
    <property type="match status" value="1"/>
</dbReference>
<dbReference type="GO" id="GO:0022857">
    <property type="term" value="F:transmembrane transporter activity"/>
    <property type="evidence" value="ECO:0007669"/>
    <property type="project" value="TreeGrafter"/>
</dbReference>
<dbReference type="OrthoDB" id="9770036at2"/>
<protein>
    <submittedName>
        <fullName evidence="10">FtsX-like permease family protein</fullName>
    </submittedName>
</protein>
<dbReference type="GO" id="GO:0005886">
    <property type="term" value="C:plasma membrane"/>
    <property type="evidence" value="ECO:0007669"/>
    <property type="project" value="UniProtKB-SubCell"/>
</dbReference>
<keyword evidence="2" id="KW-1003">Cell membrane</keyword>
<name>A0A3N4M6B3_9BACT</name>
<feature type="transmembrane region" description="Helical" evidence="7">
    <location>
        <begin position="387"/>
        <end position="407"/>
    </location>
</feature>
<evidence type="ECO:0000313" key="11">
    <source>
        <dbReference type="Proteomes" id="UP000279089"/>
    </source>
</evidence>
<dbReference type="EMBL" id="RMBX01000013">
    <property type="protein sequence ID" value="RPD38832.1"/>
    <property type="molecule type" value="Genomic_DNA"/>
</dbReference>
<evidence type="ECO:0000256" key="7">
    <source>
        <dbReference type="SAM" id="Phobius"/>
    </source>
</evidence>
<feature type="transmembrane region" description="Helical" evidence="7">
    <location>
        <begin position="349"/>
        <end position="375"/>
    </location>
</feature>
<keyword evidence="11" id="KW-1185">Reference proteome</keyword>
<evidence type="ECO:0000256" key="5">
    <source>
        <dbReference type="ARBA" id="ARBA00023136"/>
    </source>
</evidence>
<evidence type="ECO:0000259" key="8">
    <source>
        <dbReference type="Pfam" id="PF02687"/>
    </source>
</evidence>
<feature type="transmembrane region" description="Helical" evidence="7">
    <location>
        <begin position="302"/>
        <end position="326"/>
    </location>
</feature>
<sequence length="424" mass="46080">MRLRDTFSLAMRSISANRLRAGLTIFIIAFGIMALVGILTAIDSIKSSIFNSFASMGANGFSIRNREQRIRIGGPGNATRGTTKKGKVRTSNQNKVITFQEAMAFKEKFAFPATVSVSFRAGGNMTVYKDEKKTNPTVQVVGGDENYLGLSNYELTAGRNFNKADIESGRNVAVLGSEVAKKLYGDHPERAINDNIRIGNVRYKVIGLLKEKGSSNMMSADNVVVTTVTSTRRVFNRPWASYQVNVNVNDVKQVDAAMGEATGVFRIIRKMDINEENNFYMSRSDSIAELLFRQLGTVTAGAALIGFITLFGSAIGLMNIMLVSVAERTREIGVNKALGATRPSIRQQFVWEAIIISVMGGALGVILGMLVGNVMSLLIGSSFVVPWLWICLGIGLCAMVGLISGIYPAIKASKLDPIVALRYE</sequence>
<keyword evidence="4 7" id="KW-1133">Transmembrane helix</keyword>
<dbReference type="AlphaFoldDB" id="A0A3N4M6B3"/>
<comment type="subcellular location">
    <subcellularLocation>
        <location evidence="1">Cell membrane</location>
        <topology evidence="1">Multi-pass membrane protein</topology>
    </subcellularLocation>
</comment>
<evidence type="ECO:0000256" key="3">
    <source>
        <dbReference type="ARBA" id="ARBA00022692"/>
    </source>
</evidence>
<accession>A0A3N4M6B3</accession>
<dbReference type="Pfam" id="PF12704">
    <property type="entry name" value="MacB_PCD"/>
    <property type="match status" value="1"/>
</dbReference>
<evidence type="ECO:0000259" key="9">
    <source>
        <dbReference type="Pfam" id="PF12704"/>
    </source>
</evidence>
<dbReference type="PANTHER" id="PTHR30572">
    <property type="entry name" value="MEMBRANE COMPONENT OF TRANSPORTER-RELATED"/>
    <property type="match status" value="1"/>
</dbReference>
<feature type="transmembrane region" description="Helical" evidence="7">
    <location>
        <begin position="21"/>
        <end position="42"/>
    </location>
</feature>
<reference evidence="11" key="1">
    <citation type="submission" date="2018-11" db="EMBL/GenBank/DDBJ databases">
        <title>Chitinophaga lutea sp.nov., isolate from arsenic contaminated soil.</title>
        <authorList>
            <person name="Zong Y."/>
        </authorList>
    </citation>
    <scope>NUCLEOTIDE SEQUENCE [LARGE SCALE GENOMIC DNA]</scope>
    <source>
        <strain evidence="11">YLT18</strain>
    </source>
</reference>
<dbReference type="Proteomes" id="UP000279089">
    <property type="component" value="Unassembled WGS sequence"/>
</dbReference>
<evidence type="ECO:0000256" key="2">
    <source>
        <dbReference type="ARBA" id="ARBA00022475"/>
    </source>
</evidence>
<proteinExistence type="inferred from homology"/>
<gene>
    <name evidence="10" type="ORF">EG028_22025</name>
</gene>
<feature type="domain" description="ABC3 transporter permease C-terminal" evidence="8">
    <location>
        <begin position="304"/>
        <end position="417"/>
    </location>
</feature>
<comment type="similarity">
    <text evidence="6">Belongs to the ABC-4 integral membrane protein family.</text>
</comment>
<evidence type="ECO:0000313" key="10">
    <source>
        <dbReference type="EMBL" id="RPD38832.1"/>
    </source>
</evidence>
<keyword evidence="3 7" id="KW-0812">Transmembrane</keyword>
<keyword evidence="5 7" id="KW-0472">Membrane</keyword>
<dbReference type="InterPro" id="IPR025857">
    <property type="entry name" value="MacB_PCD"/>
</dbReference>
<dbReference type="InterPro" id="IPR003838">
    <property type="entry name" value="ABC3_permease_C"/>
</dbReference>
<evidence type="ECO:0000256" key="6">
    <source>
        <dbReference type="ARBA" id="ARBA00038076"/>
    </source>
</evidence>
<dbReference type="RefSeq" id="WP_120518618.1">
    <property type="nucleotide sequence ID" value="NZ_QXZY01000013.1"/>
</dbReference>
<dbReference type="InterPro" id="IPR050250">
    <property type="entry name" value="Macrolide_Exporter_MacB"/>
</dbReference>